<dbReference type="Gene3D" id="3.80.10.10">
    <property type="entry name" value="Ribonuclease Inhibitor"/>
    <property type="match status" value="1"/>
</dbReference>
<proteinExistence type="predicted"/>
<accession>A0A7R9F5E0</accession>
<evidence type="ECO:0008006" key="2">
    <source>
        <dbReference type="Google" id="ProtNLM"/>
    </source>
</evidence>
<sequence length="334" mass="38420">MKISSLDHKARTSVVDGMEKFFRNQRGLLMVSLEMIKMDRREMVRLLVALGEACGHTLRRVYLWGAFAHDQNPFLEDDTPDRYRGLGAFKMRMTSRCQYLNVWSKLTSLTVLALNYGYLSDQRGNVLLVLASVLNGRLATLQLLCLEDEIPNKYGGHAIPDRAWKAVLESCPGLQVHLVVDSMPEHSMVRAFISPSIPVHQFALFSGIQLEQKRPWDMDVTFRVLEKWYSDTLEVVLVHLYRNNEFFDRVLVKLLTALPRLTCLELIGIIRDVDNVEKMCEILSRESLKLEKLRVCVQDGSNEGLKQKIENIQSLYMEKLLNKGVEIDLTTYKL</sequence>
<protein>
    <recommendedName>
        <fullName evidence="2">FBD domain-containing protein</fullName>
    </recommendedName>
</protein>
<reference evidence="1" key="1">
    <citation type="submission" date="2020-11" db="EMBL/GenBank/DDBJ databases">
        <authorList>
            <person name="Tran Van P."/>
        </authorList>
    </citation>
    <scope>NUCLEOTIDE SEQUENCE</scope>
</reference>
<dbReference type="AlphaFoldDB" id="A0A7R9F5E0"/>
<evidence type="ECO:0000313" key="1">
    <source>
        <dbReference type="EMBL" id="CAD7446128.1"/>
    </source>
</evidence>
<gene>
    <name evidence="1" type="ORF">TBIB3V08_LOCUS8463</name>
</gene>
<dbReference type="InterPro" id="IPR032675">
    <property type="entry name" value="LRR_dom_sf"/>
</dbReference>
<name>A0A7R9F5E0_9NEOP</name>
<dbReference type="EMBL" id="OD567765">
    <property type="protein sequence ID" value="CAD7446128.1"/>
    <property type="molecule type" value="Genomic_DNA"/>
</dbReference>
<organism evidence="1">
    <name type="scientific">Timema bartmani</name>
    <dbReference type="NCBI Taxonomy" id="61472"/>
    <lineage>
        <taxon>Eukaryota</taxon>
        <taxon>Metazoa</taxon>
        <taxon>Ecdysozoa</taxon>
        <taxon>Arthropoda</taxon>
        <taxon>Hexapoda</taxon>
        <taxon>Insecta</taxon>
        <taxon>Pterygota</taxon>
        <taxon>Neoptera</taxon>
        <taxon>Polyneoptera</taxon>
        <taxon>Phasmatodea</taxon>
        <taxon>Timematodea</taxon>
        <taxon>Timematoidea</taxon>
        <taxon>Timematidae</taxon>
        <taxon>Timema</taxon>
    </lineage>
</organism>